<dbReference type="Gene3D" id="6.10.140.2150">
    <property type="match status" value="1"/>
</dbReference>
<gene>
    <name evidence="8" type="primary">SGPL1</name>
    <name evidence="8" type="ORF">SO694_000910106</name>
</gene>
<evidence type="ECO:0000256" key="4">
    <source>
        <dbReference type="ARBA" id="ARBA00038302"/>
    </source>
</evidence>
<keyword evidence="9" id="KW-1185">Reference proteome</keyword>
<dbReference type="InterPro" id="IPR015424">
    <property type="entry name" value="PyrdxlP-dep_Trfase"/>
</dbReference>
<dbReference type="PANTHER" id="PTHR42735:SF6">
    <property type="entry name" value="SPHINGOSINE-1-PHOSPHATE LYASE 1"/>
    <property type="match status" value="1"/>
</dbReference>
<comment type="similarity">
    <text evidence="4">Belongs to the group II decarboxylase family. Sphingosine-1-phosphate lyase subfamily.</text>
</comment>
<accession>A0ABR1FRY3</accession>
<dbReference type="InterPro" id="IPR015422">
    <property type="entry name" value="PyrdxlP-dep_Trfase_small"/>
</dbReference>
<protein>
    <recommendedName>
        <fullName evidence="5">sphinganine-1-phosphate aldolase</fullName>
        <ecNumber evidence="5">4.1.2.27</ecNumber>
    </recommendedName>
    <alternativeName>
        <fullName evidence="6">Sphingosine-1-phosphate aldolase</fullName>
    </alternativeName>
</protein>
<dbReference type="Gene3D" id="3.40.640.10">
    <property type="entry name" value="Type I PLP-dependent aspartate aminotransferase-like (Major domain)"/>
    <property type="match status" value="1"/>
</dbReference>
<evidence type="ECO:0000256" key="2">
    <source>
        <dbReference type="ARBA" id="ARBA00022898"/>
    </source>
</evidence>
<dbReference type="SUPFAM" id="SSF53383">
    <property type="entry name" value="PLP-dependent transferases"/>
    <property type="match status" value="1"/>
</dbReference>
<evidence type="ECO:0000256" key="7">
    <source>
        <dbReference type="RuleBase" id="RU000382"/>
    </source>
</evidence>
<evidence type="ECO:0000256" key="6">
    <source>
        <dbReference type="ARBA" id="ARBA00042568"/>
    </source>
</evidence>
<dbReference type="InterPro" id="IPR002129">
    <property type="entry name" value="PyrdxlP-dep_de-COase"/>
</dbReference>
<dbReference type="Proteomes" id="UP001363151">
    <property type="component" value="Unassembled WGS sequence"/>
</dbReference>
<dbReference type="Gene3D" id="3.90.1150.10">
    <property type="entry name" value="Aspartate Aminotransferase, domain 1"/>
    <property type="match status" value="1"/>
</dbReference>
<reference evidence="8 9" key="1">
    <citation type="submission" date="2024-03" db="EMBL/GenBank/DDBJ databases">
        <title>Aureococcus anophagefferens CCMP1851 and Kratosvirus quantuckense: Draft genome of a second virus-susceptible host strain in the model system.</title>
        <authorList>
            <person name="Chase E."/>
            <person name="Truchon A.R."/>
            <person name="Schepens W."/>
            <person name="Wilhelm S.W."/>
        </authorList>
    </citation>
    <scope>NUCLEOTIDE SEQUENCE [LARGE SCALE GENOMIC DNA]</scope>
    <source>
        <strain evidence="8 9">CCMP1851</strain>
    </source>
</reference>
<dbReference type="InterPro" id="IPR050477">
    <property type="entry name" value="GrpII_AminoAcid_Decarb"/>
</dbReference>
<dbReference type="EC" id="4.1.2.27" evidence="5"/>
<dbReference type="Pfam" id="PF00282">
    <property type="entry name" value="Pyridoxal_deC"/>
    <property type="match status" value="1"/>
</dbReference>
<comment type="cofactor">
    <cofactor evidence="1 7">
        <name>pyridoxal 5'-phosphate</name>
        <dbReference type="ChEBI" id="CHEBI:597326"/>
    </cofactor>
</comment>
<evidence type="ECO:0000313" key="9">
    <source>
        <dbReference type="Proteomes" id="UP001363151"/>
    </source>
</evidence>
<organism evidence="8 9">
    <name type="scientific">Aureococcus anophagefferens</name>
    <name type="common">Harmful bloom alga</name>
    <dbReference type="NCBI Taxonomy" id="44056"/>
    <lineage>
        <taxon>Eukaryota</taxon>
        <taxon>Sar</taxon>
        <taxon>Stramenopiles</taxon>
        <taxon>Ochrophyta</taxon>
        <taxon>Pelagophyceae</taxon>
        <taxon>Pelagomonadales</taxon>
        <taxon>Pelagomonadaceae</taxon>
        <taxon>Aureococcus</taxon>
    </lineage>
</organism>
<proteinExistence type="inferred from homology"/>
<dbReference type="InterPro" id="IPR015421">
    <property type="entry name" value="PyrdxlP-dep_Trfase_major"/>
</dbReference>
<name>A0ABR1FRY3_AURAN</name>
<evidence type="ECO:0000313" key="8">
    <source>
        <dbReference type="EMBL" id="KAK7237056.1"/>
    </source>
</evidence>
<evidence type="ECO:0000256" key="3">
    <source>
        <dbReference type="ARBA" id="ARBA00023239"/>
    </source>
</evidence>
<evidence type="ECO:0000256" key="1">
    <source>
        <dbReference type="ARBA" id="ARBA00001933"/>
    </source>
</evidence>
<sequence length="553" mass="57348">MMRFAALCARIAAPPPRNAALARLEHALVLGLAAVAARRLWRLGPMGVVKAVSSALLASVASVAPAAAARAKRAALADIERGIARSMHGDGDADATTALPAAGRPAAAVLDAARRLKRTHDGFASGKQFGGVYHDPNGGLDELQADVFREYNASNPLYPTTFPALRKMEAECVAMVLDMVRGGESACGLLTSGGTESVMIALLAYRERARRADPSRTVFEIVAASTAHACCHKACHYFGLTLVPPDPKTLRLTPAAVAAKLTRHTVAIYASACTFTHGVVDDVPGLAALARARGLGLHVDNCFGGFLLSHLGDRYAGPAWDLSVDGVSSLSCDVHKFGCASKGCSVVAFSDAALRRASYCPRFDGAEGLYVTPTLQGSRSGGVVAQAWATLLHVGRGGFEAKARGLADARDAVVAFVRDRVPELRLLADHDATCPAVVPLGLAPGSPVASVYAVAHHMAARGWNLPTGQKPACVSVLLAYQHAGPLLDALLADLRAAVDAAVAAPDAKLDGELAVYGAADAIPDELLDEACRLYVDVRMAVRGADVGKAAAGP</sequence>
<comment type="caution">
    <text evidence="8">The sequence shown here is derived from an EMBL/GenBank/DDBJ whole genome shotgun (WGS) entry which is preliminary data.</text>
</comment>
<dbReference type="EMBL" id="JBBJCI010000255">
    <property type="protein sequence ID" value="KAK7237056.1"/>
    <property type="molecule type" value="Genomic_DNA"/>
</dbReference>
<evidence type="ECO:0000256" key="5">
    <source>
        <dbReference type="ARBA" id="ARBA00038965"/>
    </source>
</evidence>
<keyword evidence="3 7" id="KW-0456">Lyase</keyword>
<keyword evidence="2 7" id="KW-0663">Pyridoxal phosphate</keyword>
<dbReference type="PANTHER" id="PTHR42735">
    <property type="match status" value="1"/>
</dbReference>